<feature type="transmembrane region" description="Helical" evidence="6">
    <location>
        <begin position="251"/>
        <end position="269"/>
    </location>
</feature>
<dbReference type="PRINTS" id="PR00449">
    <property type="entry name" value="RASTRNSFRMNG"/>
</dbReference>
<keyword evidence="9" id="KW-1185">Reference proteome</keyword>
<dbReference type="InterPro" id="IPR020849">
    <property type="entry name" value="Small_GTPase_Ras-type"/>
</dbReference>
<dbReference type="SMART" id="SM00636">
    <property type="entry name" value="Glyco_18"/>
    <property type="match status" value="1"/>
</dbReference>
<dbReference type="InterPro" id="IPR017853">
    <property type="entry name" value="GH"/>
</dbReference>
<dbReference type="Pfam" id="PF00704">
    <property type="entry name" value="Glyco_hydro_18"/>
    <property type="match status" value="2"/>
</dbReference>
<dbReference type="PROSITE" id="PS51421">
    <property type="entry name" value="RAS"/>
    <property type="match status" value="1"/>
</dbReference>
<dbReference type="InterPro" id="IPR001223">
    <property type="entry name" value="Glyco_hydro18_cat"/>
</dbReference>
<evidence type="ECO:0000313" key="8">
    <source>
        <dbReference type="EMBL" id="UYV61051.1"/>
    </source>
</evidence>
<dbReference type="Pfam" id="PF00071">
    <property type="entry name" value="Ras"/>
    <property type="match status" value="1"/>
</dbReference>
<dbReference type="Gene3D" id="3.40.50.300">
    <property type="entry name" value="P-loop containing nucleotide triphosphate hydrolases"/>
    <property type="match status" value="1"/>
</dbReference>
<evidence type="ECO:0000256" key="3">
    <source>
        <dbReference type="ARBA" id="ARBA00023134"/>
    </source>
</evidence>
<keyword evidence="2" id="KW-0547">Nucleotide-binding</keyword>
<dbReference type="EMBL" id="CP092863">
    <property type="protein sequence ID" value="UYV61051.1"/>
    <property type="molecule type" value="Genomic_DNA"/>
</dbReference>
<keyword evidence="6" id="KW-1133">Transmembrane helix</keyword>
<dbReference type="PROSITE" id="PS51910">
    <property type="entry name" value="GH18_2"/>
    <property type="match status" value="2"/>
</dbReference>
<feature type="domain" description="GH18" evidence="7">
    <location>
        <begin position="644"/>
        <end position="841"/>
    </location>
</feature>
<evidence type="ECO:0000313" key="9">
    <source>
        <dbReference type="Proteomes" id="UP001235939"/>
    </source>
</evidence>
<gene>
    <name evidence="8" type="ORF">LAZ67_1003234</name>
</gene>
<dbReference type="Proteomes" id="UP001235939">
    <property type="component" value="Chromosome 01"/>
</dbReference>
<dbReference type="SMART" id="SM00176">
    <property type="entry name" value="RAN"/>
    <property type="match status" value="1"/>
</dbReference>
<keyword evidence="1" id="KW-0488">Methylation</keyword>
<dbReference type="NCBIfam" id="TIGR00231">
    <property type="entry name" value="small_GTP"/>
    <property type="match status" value="1"/>
</dbReference>
<accession>A0ABY6JYB5</accession>
<evidence type="ECO:0000256" key="4">
    <source>
        <dbReference type="ARBA" id="ARBA00023288"/>
    </source>
</evidence>
<organism evidence="8 9">
    <name type="scientific">Cordylochernes scorpioides</name>
    <dbReference type="NCBI Taxonomy" id="51811"/>
    <lineage>
        <taxon>Eukaryota</taxon>
        <taxon>Metazoa</taxon>
        <taxon>Ecdysozoa</taxon>
        <taxon>Arthropoda</taxon>
        <taxon>Chelicerata</taxon>
        <taxon>Arachnida</taxon>
        <taxon>Pseudoscorpiones</taxon>
        <taxon>Cheliferoidea</taxon>
        <taxon>Chernetidae</taxon>
        <taxon>Cordylochernes</taxon>
    </lineage>
</organism>
<dbReference type="PROSITE" id="PS51419">
    <property type="entry name" value="RAB"/>
    <property type="match status" value="1"/>
</dbReference>
<keyword evidence="4" id="KW-0449">Lipoprotein</keyword>
<dbReference type="InterPro" id="IPR011583">
    <property type="entry name" value="Chitinase_II/V-like_cat"/>
</dbReference>
<keyword evidence="6" id="KW-0472">Membrane</keyword>
<comment type="subcellular location">
    <subcellularLocation>
        <location evidence="5">Endomembrane system</location>
        <topology evidence="5">Lipid-anchor</topology>
        <orientation evidence="5">Cytoplasmic side</orientation>
    </subcellularLocation>
</comment>
<dbReference type="SMART" id="SM00174">
    <property type="entry name" value="RHO"/>
    <property type="match status" value="1"/>
</dbReference>
<evidence type="ECO:0000256" key="1">
    <source>
        <dbReference type="ARBA" id="ARBA00022481"/>
    </source>
</evidence>
<dbReference type="SMART" id="SM00173">
    <property type="entry name" value="RAS"/>
    <property type="match status" value="1"/>
</dbReference>
<evidence type="ECO:0000256" key="5">
    <source>
        <dbReference type="ARBA" id="ARBA00046278"/>
    </source>
</evidence>
<dbReference type="InterPro" id="IPR001806">
    <property type="entry name" value="Small_GTPase"/>
</dbReference>
<feature type="transmembrane region" description="Helical" evidence="6">
    <location>
        <begin position="165"/>
        <end position="186"/>
    </location>
</feature>
<dbReference type="InterPro" id="IPR005225">
    <property type="entry name" value="Small_GTP-bd"/>
</dbReference>
<evidence type="ECO:0000256" key="6">
    <source>
        <dbReference type="SAM" id="Phobius"/>
    </source>
</evidence>
<dbReference type="SUPFAM" id="SSF51445">
    <property type="entry name" value="(Trans)glycosidases"/>
    <property type="match status" value="2"/>
</dbReference>
<proteinExistence type="predicted"/>
<dbReference type="SUPFAM" id="SSF54556">
    <property type="entry name" value="Chitinase insertion domain"/>
    <property type="match status" value="1"/>
</dbReference>
<evidence type="ECO:0000259" key="7">
    <source>
        <dbReference type="PROSITE" id="PS51910"/>
    </source>
</evidence>
<sequence length="841" mass="96407">MDQNPVLHRLDPTLCTHIIVGFLTIQNGSYTPEDPIGLGPAKELRTRNPELKIMVSIGTSLAPYILTPLDQRQLAQTTIQYARRLEVDGVDYDWEFPRWSTKDTSEKTNFADYLLSWLHSDWLTDHERSGKIYSQIYRDEELMLGRSAAYCRCTLWKILEGSTNFCLLLLFVVLTVQAVTMVWYYMCRHVAYLQYSLQATMAWYYMCRHVIYLQYSLQATMAWYYMCRHVIYLQYSLQATMAWYYMCRHVIYLQYSLQATMAWYYMYMWRTYSSHNPLPTMVWYYMCRHVAYLQYSLQATMAWYYMCRHVIYLQYSLQATMAWYYMCAMGRKKTLPKYRLVVLGDGGVGKSAITIQFFRKTFVTDYDPTIEDAYVQEMEVEGEKCIMDVLDTAGQEQFSAMRESYMLGGDGFLLVYSVTDRQSFDIIEDLHTQILRVLDRNDVPAILVGNKVDLGPAMRQVQETDGRQLADHLGIPFLETSAKPPPLNVERAFYRVVSCIRHARSTGAAKPSKSKLGLAFNLPVRRILGAADATLVSRSTQYTSSLDYTVLIIHTPGDKSPRLLLAADVTRLCPPPHRNPVFNACHMAAGAARVHPSFPNFTLVSWPLHVVQAMIIMQFDFALTNVPEPRISKKRKGFGMRQVLREAIQAEAQVTGWEPLLLSVAVAAPRTILSVAYDIPKMADAVDFINLMTYDLYFYRWYLPFTAPNAALFPRPIEKGIFRTMNTAWAADEWYKRGMPKEKIMVGIPFYGRTWRLANSNINGLNSLAVGQGFGGGFANYPSVGILSTVCKILENGGTRKYNEASKTPYVYRGRDWISYDDEISVAAKIGPCTLITITAN</sequence>
<keyword evidence="6" id="KW-0812">Transmembrane</keyword>
<dbReference type="InterPro" id="IPR027417">
    <property type="entry name" value="P-loop_NTPase"/>
</dbReference>
<dbReference type="PROSITE" id="PS51420">
    <property type="entry name" value="RHO"/>
    <property type="match status" value="1"/>
</dbReference>
<protein>
    <submittedName>
        <fullName evidence="8">MRAS</fullName>
    </submittedName>
</protein>
<reference evidence="8 9" key="1">
    <citation type="submission" date="2022-01" db="EMBL/GenBank/DDBJ databases">
        <title>A chromosomal length assembly of Cordylochernes scorpioides.</title>
        <authorList>
            <person name="Zeh D."/>
            <person name="Zeh J."/>
        </authorList>
    </citation>
    <scope>NUCLEOTIDE SEQUENCE [LARGE SCALE GENOMIC DNA]</scope>
    <source>
        <strain evidence="8">IN4F17</strain>
        <tissue evidence="8">Whole Body</tissue>
    </source>
</reference>
<feature type="domain" description="GH18" evidence="7">
    <location>
        <begin position="1"/>
        <end position="112"/>
    </location>
</feature>
<dbReference type="InterPro" id="IPR029070">
    <property type="entry name" value="Chitinase_insertion_sf"/>
</dbReference>
<dbReference type="SMART" id="SM00175">
    <property type="entry name" value="RAB"/>
    <property type="match status" value="1"/>
</dbReference>
<dbReference type="SUPFAM" id="SSF52540">
    <property type="entry name" value="P-loop containing nucleoside triphosphate hydrolases"/>
    <property type="match status" value="1"/>
</dbReference>
<keyword evidence="3" id="KW-0342">GTP-binding</keyword>
<evidence type="ECO:0000256" key="2">
    <source>
        <dbReference type="ARBA" id="ARBA00022741"/>
    </source>
</evidence>
<dbReference type="PANTHER" id="PTHR24070">
    <property type="entry name" value="RAS, DI-RAS, AND RHEB FAMILY MEMBERS OF SMALL GTPASE SUPERFAMILY"/>
    <property type="match status" value="1"/>
</dbReference>
<dbReference type="Gene3D" id="3.20.20.80">
    <property type="entry name" value="Glycosidases"/>
    <property type="match status" value="2"/>
</dbReference>
<name>A0ABY6JYB5_9ARAC</name>